<keyword evidence="5" id="KW-1185">Reference proteome</keyword>
<dbReference type="Proteomes" id="UP001211907">
    <property type="component" value="Unassembled WGS sequence"/>
</dbReference>
<sequence length="191" mass="21883">MGRKPKGRAKMIAKFVQVAQELRALNNFNTLMAVISGLTSTPIERLKQTQTFFQTSGQIAEQEKYWQPLRELEKLMSSDHLFANYRVALDESELPCIPGLVFREMIYIEEQKDILVDGSVNVSKALMMGDVLLTLQRFQSKPHVIERDPYILSMILESTALSTEVGLPSFEKRKKKQNKIKILTYDVNNSK</sequence>
<evidence type="ECO:0000313" key="5">
    <source>
        <dbReference type="Proteomes" id="UP001211907"/>
    </source>
</evidence>
<dbReference type="Pfam" id="PF00617">
    <property type="entry name" value="RasGEF"/>
    <property type="match status" value="1"/>
</dbReference>
<evidence type="ECO:0000256" key="1">
    <source>
        <dbReference type="ARBA" id="ARBA00022658"/>
    </source>
</evidence>
<dbReference type="PANTHER" id="PTHR23113:SF348">
    <property type="entry name" value="GUANYL-NUCLEOTIDE EXCHANGE FACTOR RASGEF, PUTATIVE (AFU_ORTHOLOGUE AFUA_1G04700)-RELATED"/>
    <property type="match status" value="1"/>
</dbReference>
<evidence type="ECO:0000256" key="2">
    <source>
        <dbReference type="PROSITE-ProRule" id="PRU00168"/>
    </source>
</evidence>
<evidence type="ECO:0000313" key="4">
    <source>
        <dbReference type="EMBL" id="KAJ3115012.1"/>
    </source>
</evidence>
<dbReference type="InterPro" id="IPR001895">
    <property type="entry name" value="RASGEF_cat_dom"/>
</dbReference>
<feature type="domain" description="Ras-GEF" evidence="3">
    <location>
        <begin position="1"/>
        <end position="172"/>
    </location>
</feature>
<reference evidence="4" key="1">
    <citation type="submission" date="2020-05" db="EMBL/GenBank/DDBJ databases">
        <title>Phylogenomic resolution of chytrid fungi.</title>
        <authorList>
            <person name="Stajich J.E."/>
            <person name="Amses K."/>
            <person name="Simmons R."/>
            <person name="Seto K."/>
            <person name="Myers J."/>
            <person name="Bonds A."/>
            <person name="Quandt C.A."/>
            <person name="Barry K."/>
            <person name="Liu P."/>
            <person name="Grigoriev I."/>
            <person name="Longcore J.E."/>
            <person name="James T.Y."/>
        </authorList>
    </citation>
    <scope>NUCLEOTIDE SEQUENCE</scope>
    <source>
        <strain evidence="4">JEL0513</strain>
    </source>
</reference>
<dbReference type="InterPro" id="IPR008937">
    <property type="entry name" value="Ras-like_GEF"/>
</dbReference>
<comment type="caution">
    <text evidence="4">The sequence shown here is derived from an EMBL/GenBank/DDBJ whole genome shotgun (WGS) entry which is preliminary data.</text>
</comment>
<accession>A0AAD5SYR7</accession>
<protein>
    <submittedName>
        <fullName evidence="4">Ras-specific guanine nucleotide-releasing factor RalGPS1</fullName>
    </submittedName>
</protein>
<proteinExistence type="predicted"/>
<dbReference type="InterPro" id="IPR023578">
    <property type="entry name" value="Ras_GEF_dom_sf"/>
</dbReference>
<dbReference type="EMBL" id="JADGJH010001322">
    <property type="protein sequence ID" value="KAJ3115012.1"/>
    <property type="molecule type" value="Genomic_DNA"/>
</dbReference>
<organism evidence="4 5">
    <name type="scientific">Physocladia obscura</name>
    <dbReference type="NCBI Taxonomy" id="109957"/>
    <lineage>
        <taxon>Eukaryota</taxon>
        <taxon>Fungi</taxon>
        <taxon>Fungi incertae sedis</taxon>
        <taxon>Chytridiomycota</taxon>
        <taxon>Chytridiomycota incertae sedis</taxon>
        <taxon>Chytridiomycetes</taxon>
        <taxon>Chytridiales</taxon>
        <taxon>Chytriomycetaceae</taxon>
        <taxon>Physocladia</taxon>
    </lineage>
</organism>
<dbReference type="GO" id="GO:0007265">
    <property type="term" value="P:Ras protein signal transduction"/>
    <property type="evidence" value="ECO:0007669"/>
    <property type="project" value="TreeGrafter"/>
</dbReference>
<dbReference type="AlphaFoldDB" id="A0AAD5SYR7"/>
<name>A0AAD5SYR7_9FUNG</name>
<dbReference type="SMART" id="SM00147">
    <property type="entry name" value="RasGEF"/>
    <property type="match status" value="1"/>
</dbReference>
<dbReference type="GO" id="GO:0005886">
    <property type="term" value="C:plasma membrane"/>
    <property type="evidence" value="ECO:0007669"/>
    <property type="project" value="TreeGrafter"/>
</dbReference>
<dbReference type="Gene3D" id="1.10.840.10">
    <property type="entry name" value="Ras guanine-nucleotide exchange factors catalytic domain"/>
    <property type="match status" value="1"/>
</dbReference>
<dbReference type="PROSITE" id="PS50009">
    <property type="entry name" value="RASGEF_CAT"/>
    <property type="match status" value="1"/>
</dbReference>
<evidence type="ECO:0000259" key="3">
    <source>
        <dbReference type="PROSITE" id="PS50009"/>
    </source>
</evidence>
<dbReference type="PANTHER" id="PTHR23113">
    <property type="entry name" value="GUANINE NUCLEOTIDE EXCHANGE FACTOR"/>
    <property type="match status" value="1"/>
</dbReference>
<dbReference type="InterPro" id="IPR036964">
    <property type="entry name" value="RASGEF_cat_dom_sf"/>
</dbReference>
<gene>
    <name evidence="4" type="primary">RALGPS1</name>
    <name evidence="4" type="ORF">HK100_001492</name>
</gene>
<dbReference type="SUPFAM" id="SSF48366">
    <property type="entry name" value="Ras GEF"/>
    <property type="match status" value="1"/>
</dbReference>
<keyword evidence="1 2" id="KW-0344">Guanine-nucleotide releasing factor</keyword>
<dbReference type="GO" id="GO:0005085">
    <property type="term" value="F:guanyl-nucleotide exchange factor activity"/>
    <property type="evidence" value="ECO:0007669"/>
    <property type="project" value="UniProtKB-KW"/>
</dbReference>